<dbReference type="InterPro" id="IPR040079">
    <property type="entry name" value="Glutathione_S-Trfase"/>
</dbReference>
<dbReference type="InterPro" id="IPR010987">
    <property type="entry name" value="Glutathione-S-Trfase_C-like"/>
</dbReference>
<protein>
    <submittedName>
        <fullName evidence="5">Putative Glutathione transferase (Eurofung)</fullName>
    </submittedName>
</protein>
<comment type="similarity">
    <text evidence="1 2">Belongs to the GST superfamily.</text>
</comment>
<evidence type="ECO:0000313" key="5">
    <source>
        <dbReference type="EMBL" id="CEL11133.1"/>
    </source>
</evidence>
<accession>A0A0U5GIR1</accession>
<keyword evidence="6" id="KW-1185">Reference proteome</keyword>
<feature type="domain" description="GST C-terminal" evidence="4">
    <location>
        <begin position="92"/>
        <end position="213"/>
    </location>
</feature>
<keyword evidence="5" id="KW-0808">Transferase</keyword>
<name>A0A0U5GIR1_ASPCI</name>
<proteinExistence type="inferred from homology"/>
<dbReference type="PROSITE" id="PS50405">
    <property type="entry name" value="GST_CTER"/>
    <property type="match status" value="1"/>
</dbReference>
<dbReference type="EMBL" id="CDMC01000023">
    <property type="protein sequence ID" value="CEL11133.1"/>
    <property type="molecule type" value="Genomic_DNA"/>
</dbReference>
<dbReference type="OrthoDB" id="422574at2759"/>
<dbReference type="CDD" id="cd03048">
    <property type="entry name" value="GST_N_Ure2p_like"/>
    <property type="match status" value="1"/>
</dbReference>
<feature type="domain" description="GST N-terminal" evidence="3">
    <location>
        <begin position="4"/>
        <end position="85"/>
    </location>
</feature>
<dbReference type="GO" id="GO:0016740">
    <property type="term" value="F:transferase activity"/>
    <property type="evidence" value="ECO:0007669"/>
    <property type="project" value="UniProtKB-KW"/>
</dbReference>
<evidence type="ECO:0000256" key="2">
    <source>
        <dbReference type="RuleBase" id="RU003494"/>
    </source>
</evidence>
<dbReference type="PANTHER" id="PTHR44051">
    <property type="entry name" value="GLUTATHIONE S-TRANSFERASE-RELATED"/>
    <property type="match status" value="1"/>
</dbReference>
<dbReference type="Gene3D" id="1.20.1050.130">
    <property type="match status" value="1"/>
</dbReference>
<dbReference type="AlphaFoldDB" id="A0A0U5GIR1"/>
<dbReference type="InterPro" id="IPR036249">
    <property type="entry name" value="Thioredoxin-like_sf"/>
</dbReference>
<dbReference type="InterPro" id="IPR004045">
    <property type="entry name" value="Glutathione_S-Trfase_N"/>
</dbReference>
<dbReference type="STRING" id="454130.A0A0U5GIR1"/>
<dbReference type="OMA" id="WVERAME"/>
<dbReference type="SFLD" id="SFLDG01151">
    <property type="entry name" value="Main.2:_Nu-like"/>
    <property type="match status" value="1"/>
</dbReference>
<dbReference type="PANTHER" id="PTHR44051:SF8">
    <property type="entry name" value="GLUTATHIONE S-TRANSFERASE GSTA"/>
    <property type="match status" value="1"/>
</dbReference>
<dbReference type="SUPFAM" id="SSF52833">
    <property type="entry name" value="Thioredoxin-like"/>
    <property type="match status" value="1"/>
</dbReference>
<evidence type="ECO:0000259" key="4">
    <source>
        <dbReference type="PROSITE" id="PS50405"/>
    </source>
</evidence>
<dbReference type="SFLD" id="SFLDG01150">
    <property type="entry name" value="Main.1:_Beta-like"/>
    <property type="match status" value="1"/>
</dbReference>
<dbReference type="SFLD" id="SFLDG00358">
    <property type="entry name" value="Main_(cytGST)"/>
    <property type="match status" value="1"/>
</dbReference>
<sequence>MSVTSDITLYTDNTPNGAKPPILLEELGLPYKLEHLSIQSGRHKEEWYLKINPNGQIPAITDGQQRVFDSGAILVYLAQRYDTEGRFSYAPGTSEYYEQLSWISWQIGGLGPKSGQALAFAAFAPVRSDYAIEKFLAETKNLLGVLEYRLKESPYLAGDKYTIADIASFPWVFQGADALDIDLAEWPHVKKWVEKIGQRPAVQKGLATPTPPFTADEFRAFCRAQRAAVLAKENTDKH</sequence>
<dbReference type="SUPFAM" id="SSF47616">
    <property type="entry name" value="GST C-terminal domain-like"/>
    <property type="match status" value="1"/>
</dbReference>
<evidence type="ECO:0000256" key="1">
    <source>
        <dbReference type="ARBA" id="ARBA00007409"/>
    </source>
</evidence>
<dbReference type="CDD" id="cd03178">
    <property type="entry name" value="GST_C_Ure2p_like"/>
    <property type="match status" value="1"/>
</dbReference>
<dbReference type="InterPro" id="IPR036282">
    <property type="entry name" value="Glutathione-S-Trfase_C_sf"/>
</dbReference>
<dbReference type="PROSITE" id="PS50404">
    <property type="entry name" value="GST_NTER"/>
    <property type="match status" value="1"/>
</dbReference>
<dbReference type="InterPro" id="IPR004046">
    <property type="entry name" value="GST_C"/>
</dbReference>
<dbReference type="Proteomes" id="UP000054771">
    <property type="component" value="Unassembled WGS sequence"/>
</dbReference>
<evidence type="ECO:0000313" key="6">
    <source>
        <dbReference type="Proteomes" id="UP000054771"/>
    </source>
</evidence>
<evidence type="ECO:0000259" key="3">
    <source>
        <dbReference type="PROSITE" id="PS50404"/>
    </source>
</evidence>
<dbReference type="Pfam" id="PF00043">
    <property type="entry name" value="GST_C"/>
    <property type="match status" value="1"/>
</dbReference>
<reference evidence="6" key="1">
    <citation type="journal article" date="2016" name="Genome Announc.">
        <title>Draft genome sequences of fungus Aspergillus calidoustus.</title>
        <authorList>
            <person name="Horn F."/>
            <person name="Linde J."/>
            <person name="Mattern D.J."/>
            <person name="Walther G."/>
            <person name="Guthke R."/>
            <person name="Scherlach K."/>
            <person name="Martin K."/>
            <person name="Brakhage A.A."/>
            <person name="Petzke L."/>
            <person name="Valiante V."/>
        </authorList>
    </citation>
    <scope>NUCLEOTIDE SEQUENCE [LARGE SCALE GENOMIC DNA]</scope>
    <source>
        <strain evidence="6">SF006504</strain>
    </source>
</reference>
<gene>
    <name evidence="5" type="ORF">ASPCAL14239</name>
</gene>
<organism evidence="5 6">
    <name type="scientific">Aspergillus calidoustus</name>
    <dbReference type="NCBI Taxonomy" id="454130"/>
    <lineage>
        <taxon>Eukaryota</taxon>
        <taxon>Fungi</taxon>
        <taxon>Dikarya</taxon>
        <taxon>Ascomycota</taxon>
        <taxon>Pezizomycotina</taxon>
        <taxon>Eurotiomycetes</taxon>
        <taxon>Eurotiomycetidae</taxon>
        <taxon>Eurotiales</taxon>
        <taxon>Aspergillaceae</taxon>
        <taxon>Aspergillus</taxon>
        <taxon>Aspergillus subgen. Nidulantes</taxon>
    </lineage>
</organism>
<dbReference type="SFLD" id="SFLDS00019">
    <property type="entry name" value="Glutathione_Transferase_(cytos"/>
    <property type="match status" value="1"/>
</dbReference>
<dbReference type="Pfam" id="PF02798">
    <property type="entry name" value="GST_N"/>
    <property type="match status" value="1"/>
</dbReference>